<accession>A0A8J9VXE9</accession>
<gene>
    <name evidence="2" type="ORF">BINO364_LOCUS14801</name>
</gene>
<dbReference type="OrthoDB" id="10383172at2759"/>
<evidence type="ECO:0000256" key="1">
    <source>
        <dbReference type="SAM" id="MobiDB-lite"/>
    </source>
</evidence>
<organism evidence="2 3">
    <name type="scientific">Brenthis ino</name>
    <name type="common">lesser marbled fritillary</name>
    <dbReference type="NCBI Taxonomy" id="405034"/>
    <lineage>
        <taxon>Eukaryota</taxon>
        <taxon>Metazoa</taxon>
        <taxon>Ecdysozoa</taxon>
        <taxon>Arthropoda</taxon>
        <taxon>Hexapoda</taxon>
        <taxon>Insecta</taxon>
        <taxon>Pterygota</taxon>
        <taxon>Neoptera</taxon>
        <taxon>Endopterygota</taxon>
        <taxon>Lepidoptera</taxon>
        <taxon>Glossata</taxon>
        <taxon>Ditrysia</taxon>
        <taxon>Papilionoidea</taxon>
        <taxon>Nymphalidae</taxon>
        <taxon>Heliconiinae</taxon>
        <taxon>Argynnini</taxon>
        <taxon>Brenthis</taxon>
    </lineage>
</organism>
<dbReference type="AlphaFoldDB" id="A0A8J9VXE9"/>
<dbReference type="EMBL" id="OV170228">
    <property type="protein sequence ID" value="CAH0729745.1"/>
    <property type="molecule type" value="Genomic_DNA"/>
</dbReference>
<name>A0A8J9VXE9_9NEOP</name>
<dbReference type="Proteomes" id="UP000838878">
    <property type="component" value="Chromosome 8"/>
</dbReference>
<evidence type="ECO:0000313" key="3">
    <source>
        <dbReference type="Proteomes" id="UP000838878"/>
    </source>
</evidence>
<feature type="region of interest" description="Disordered" evidence="1">
    <location>
        <begin position="61"/>
        <end position="84"/>
    </location>
</feature>
<evidence type="ECO:0000313" key="2">
    <source>
        <dbReference type="EMBL" id="CAH0729745.1"/>
    </source>
</evidence>
<keyword evidence="3" id="KW-1185">Reference proteome</keyword>
<proteinExistence type="predicted"/>
<sequence>MFKLLHSKWRARISLTLIIDGSQYKQWIVIKSVSGSPVAYMINRKISGRGWKEHAACGEASRRPTAQATVSASRPAPRVARLTR</sequence>
<reference evidence="2" key="1">
    <citation type="submission" date="2021-12" db="EMBL/GenBank/DDBJ databases">
        <authorList>
            <person name="Martin H S."/>
        </authorList>
    </citation>
    <scope>NUCLEOTIDE SEQUENCE</scope>
</reference>
<feature type="non-terminal residue" evidence="2">
    <location>
        <position position="84"/>
    </location>
</feature>
<protein>
    <submittedName>
        <fullName evidence="2">Uncharacterized protein</fullName>
    </submittedName>
</protein>